<dbReference type="RefSeq" id="XP_043167332.1">
    <property type="nucleotide sequence ID" value="XM_043311397.1"/>
</dbReference>
<name>A0A8J2HYY9_9PLEO</name>
<dbReference type="InterPro" id="IPR056145">
    <property type="entry name" value="DUF7728"/>
</dbReference>
<protein>
    <recommendedName>
        <fullName evidence="3">DUF7728 domain-containing protein</fullName>
    </recommendedName>
</protein>
<accession>A0A8J2HYY9</accession>
<keyword evidence="1" id="KW-0812">Transmembrane</keyword>
<feature type="chain" id="PRO_5035282700" description="DUF7728 domain-containing protein" evidence="2">
    <location>
        <begin position="16"/>
        <end position="317"/>
    </location>
</feature>
<dbReference type="OrthoDB" id="5409353at2759"/>
<keyword evidence="1" id="KW-0472">Membrane</keyword>
<dbReference type="EMBL" id="CAJRGZ010000017">
    <property type="protein sequence ID" value="CAG5155695.1"/>
    <property type="molecule type" value="Genomic_DNA"/>
</dbReference>
<dbReference type="Proteomes" id="UP000676310">
    <property type="component" value="Unassembled WGS sequence"/>
</dbReference>
<evidence type="ECO:0000313" key="4">
    <source>
        <dbReference type="EMBL" id="CAG5155695.1"/>
    </source>
</evidence>
<feature type="domain" description="DUF7728" evidence="3">
    <location>
        <begin position="38"/>
        <end position="139"/>
    </location>
</feature>
<comment type="caution">
    <text evidence="4">The sequence shown here is derived from an EMBL/GenBank/DDBJ whole genome shotgun (WGS) entry which is preliminary data.</text>
</comment>
<keyword evidence="1" id="KW-1133">Transmembrane helix</keyword>
<dbReference type="Pfam" id="PF24854">
    <property type="entry name" value="DUF7728"/>
    <property type="match status" value="1"/>
</dbReference>
<sequence length="317" mass="36061">MRPLALLSLSAVAAAVTTPPTIPNHVEVIEREAGRDYTVKLECIGCPVRAWTSPNKAEWLHPSPNNSLLLRFDMSEFSDALLLNGHRIFPLDPMPLHINAMQVPTETEQDETDPADEEDLELNKHRRMMFPLQYQHIIFRADEPEHLWLQFNVTGLPWGETPEPIKMGQKVVQILLRKEYDENFEYDGNLGGNYILGIEDVQIVEAKDKLQPPRMKCGKLAMVQTTFDPSEWDQYGRVGTWSRTWSTLVGKLHLGKNALLLPLFALLAASLVMVHRLFLRRQQENFGTDSDAETALLGRDAPPPYADIPVIKIEEYD</sequence>
<reference evidence="4" key="1">
    <citation type="submission" date="2021-05" db="EMBL/GenBank/DDBJ databases">
        <authorList>
            <person name="Stam R."/>
        </authorList>
    </citation>
    <scope>NUCLEOTIDE SEQUENCE</scope>
    <source>
        <strain evidence="4">CS162</strain>
    </source>
</reference>
<gene>
    <name evidence="4" type="ORF">ALTATR162_LOCUS3789</name>
</gene>
<evidence type="ECO:0000259" key="3">
    <source>
        <dbReference type="Pfam" id="PF24854"/>
    </source>
</evidence>
<feature type="transmembrane region" description="Helical" evidence="1">
    <location>
        <begin position="259"/>
        <end position="279"/>
    </location>
</feature>
<dbReference type="GeneID" id="67015383"/>
<evidence type="ECO:0000256" key="1">
    <source>
        <dbReference type="SAM" id="Phobius"/>
    </source>
</evidence>
<organism evidence="4 5">
    <name type="scientific">Alternaria atra</name>
    <dbReference type="NCBI Taxonomy" id="119953"/>
    <lineage>
        <taxon>Eukaryota</taxon>
        <taxon>Fungi</taxon>
        <taxon>Dikarya</taxon>
        <taxon>Ascomycota</taxon>
        <taxon>Pezizomycotina</taxon>
        <taxon>Dothideomycetes</taxon>
        <taxon>Pleosporomycetidae</taxon>
        <taxon>Pleosporales</taxon>
        <taxon>Pleosporineae</taxon>
        <taxon>Pleosporaceae</taxon>
        <taxon>Alternaria</taxon>
        <taxon>Alternaria sect. Ulocladioides</taxon>
    </lineage>
</organism>
<dbReference type="AlphaFoldDB" id="A0A8J2HYY9"/>
<evidence type="ECO:0000313" key="5">
    <source>
        <dbReference type="Proteomes" id="UP000676310"/>
    </source>
</evidence>
<evidence type="ECO:0000256" key="2">
    <source>
        <dbReference type="SAM" id="SignalP"/>
    </source>
</evidence>
<keyword evidence="2" id="KW-0732">Signal</keyword>
<proteinExistence type="predicted"/>
<keyword evidence="5" id="KW-1185">Reference proteome</keyword>
<feature type="signal peptide" evidence="2">
    <location>
        <begin position="1"/>
        <end position="15"/>
    </location>
</feature>